<dbReference type="Pfam" id="PF00642">
    <property type="entry name" value="zf-CCCH"/>
    <property type="match status" value="2"/>
</dbReference>
<dbReference type="GO" id="GO:0010468">
    <property type="term" value="P:regulation of gene expression"/>
    <property type="evidence" value="ECO:0007669"/>
    <property type="project" value="UniProtKB-ARBA"/>
</dbReference>
<protein>
    <submittedName>
        <fullName evidence="10">C3H1-type domain-containing protein</fullName>
    </submittedName>
</protein>
<keyword evidence="3 5" id="KW-0863">Zinc-finger</keyword>
<evidence type="ECO:0000256" key="2">
    <source>
        <dbReference type="ARBA" id="ARBA00022737"/>
    </source>
</evidence>
<feature type="domain" description="C3H1-type" evidence="6">
    <location>
        <begin position="12"/>
        <end position="40"/>
    </location>
</feature>
<evidence type="ECO:0000256" key="3">
    <source>
        <dbReference type="ARBA" id="ARBA00022771"/>
    </source>
</evidence>
<dbReference type="Gene3D" id="4.10.1000.10">
    <property type="entry name" value="Zinc finger, CCCH-type"/>
    <property type="match status" value="1"/>
</dbReference>
<dbReference type="PANTHER" id="PTHR12547:SF144">
    <property type="entry name" value="C3H1-TYPE DOMAIN-CONTAINING PROTEIN"/>
    <property type="match status" value="1"/>
</dbReference>
<dbReference type="GO" id="GO:0008270">
    <property type="term" value="F:zinc ion binding"/>
    <property type="evidence" value="ECO:0007669"/>
    <property type="project" value="UniProtKB-KW"/>
</dbReference>
<dbReference type="WBParaSite" id="DME_0000793801-mRNA-1">
    <property type="protein sequence ID" value="DME_0000793801-mRNA-1"/>
    <property type="gene ID" value="DME_0000793801"/>
</dbReference>
<dbReference type="InterPro" id="IPR045877">
    <property type="entry name" value="ZFP36-like"/>
</dbReference>
<reference evidence="10" key="1">
    <citation type="submission" date="2017-02" db="UniProtKB">
        <authorList>
            <consortium name="WormBaseParasite"/>
        </authorList>
    </citation>
    <scope>IDENTIFICATION</scope>
</reference>
<dbReference type="SUPFAM" id="SSF90229">
    <property type="entry name" value="CCCH zinc finger"/>
    <property type="match status" value="2"/>
</dbReference>
<accession>A0A0N4UJT4</accession>
<gene>
    <name evidence="7" type="ORF">DME_LOCUS2063</name>
</gene>
<feature type="zinc finger region" description="C3H1-type" evidence="5">
    <location>
        <begin position="12"/>
        <end position="40"/>
    </location>
</feature>
<keyword evidence="4 5" id="KW-0862">Zinc</keyword>
<dbReference type="GO" id="GO:0005829">
    <property type="term" value="C:cytosol"/>
    <property type="evidence" value="ECO:0007669"/>
    <property type="project" value="TreeGrafter"/>
</dbReference>
<keyword evidence="1 5" id="KW-0479">Metal-binding</keyword>
<dbReference type="FunFam" id="4.10.1000.10:FF:000003">
    <property type="entry name" value="Zinc finger CCCH domain-containing protein"/>
    <property type="match status" value="1"/>
</dbReference>
<reference evidence="7 9" key="2">
    <citation type="submission" date="2018-11" db="EMBL/GenBank/DDBJ databases">
        <authorList>
            <consortium name="Pathogen Informatics"/>
        </authorList>
    </citation>
    <scope>NUCLEOTIDE SEQUENCE [LARGE SCALE GENOMIC DNA]</scope>
</reference>
<dbReference type="GO" id="GO:0003730">
    <property type="term" value="F:mRNA 3'-UTR binding"/>
    <property type="evidence" value="ECO:0007669"/>
    <property type="project" value="TreeGrafter"/>
</dbReference>
<keyword evidence="9" id="KW-1185">Reference proteome</keyword>
<dbReference type="OrthoDB" id="410307at2759"/>
<feature type="domain" description="C3H1-type" evidence="6">
    <location>
        <begin position="51"/>
        <end position="79"/>
    </location>
</feature>
<evidence type="ECO:0000313" key="7">
    <source>
        <dbReference type="EMBL" id="VDN52090.1"/>
    </source>
</evidence>
<evidence type="ECO:0000313" key="8">
    <source>
        <dbReference type="Proteomes" id="UP000038040"/>
    </source>
</evidence>
<organism evidence="8 10">
    <name type="scientific">Dracunculus medinensis</name>
    <name type="common">Guinea worm</name>
    <dbReference type="NCBI Taxonomy" id="318479"/>
    <lineage>
        <taxon>Eukaryota</taxon>
        <taxon>Metazoa</taxon>
        <taxon>Ecdysozoa</taxon>
        <taxon>Nematoda</taxon>
        <taxon>Chromadorea</taxon>
        <taxon>Rhabditida</taxon>
        <taxon>Spirurina</taxon>
        <taxon>Dracunculoidea</taxon>
        <taxon>Dracunculidae</taxon>
        <taxon>Dracunculus</taxon>
    </lineage>
</organism>
<dbReference type="SMART" id="SM00356">
    <property type="entry name" value="ZnF_C3H1"/>
    <property type="match status" value="2"/>
</dbReference>
<dbReference type="AlphaFoldDB" id="A0A0N4UJT4"/>
<dbReference type="STRING" id="318479.A0A0N4UJT4"/>
<dbReference type="InterPro" id="IPR000571">
    <property type="entry name" value="Znf_CCCH"/>
</dbReference>
<name>A0A0N4UJT4_DRAME</name>
<evidence type="ECO:0000259" key="6">
    <source>
        <dbReference type="PROSITE" id="PS50103"/>
    </source>
</evidence>
<proteinExistence type="predicted"/>
<dbReference type="PROSITE" id="PS50103">
    <property type="entry name" value="ZF_C3H1"/>
    <property type="match status" value="2"/>
</dbReference>
<evidence type="ECO:0000313" key="10">
    <source>
        <dbReference type="WBParaSite" id="DME_0000793801-mRNA-1"/>
    </source>
</evidence>
<evidence type="ECO:0000256" key="4">
    <source>
        <dbReference type="ARBA" id="ARBA00022833"/>
    </source>
</evidence>
<evidence type="ECO:0000313" key="9">
    <source>
        <dbReference type="Proteomes" id="UP000274756"/>
    </source>
</evidence>
<dbReference type="GO" id="GO:0043186">
    <property type="term" value="C:P granule"/>
    <property type="evidence" value="ECO:0007669"/>
    <property type="project" value="UniProtKB-ARBA"/>
</dbReference>
<keyword evidence="2" id="KW-0677">Repeat</keyword>
<sequence>MIVLLERRQINAFKTALCKSFKQTGFCVFGNSCRFAHGEEELRLPPQAHPKYKTQLCNKFVLRGYCPYGARCQFIHYVPDHVPLNNAKSSVC</sequence>
<dbReference type="Proteomes" id="UP000274756">
    <property type="component" value="Unassembled WGS sequence"/>
</dbReference>
<dbReference type="EMBL" id="UYYG01000044">
    <property type="protein sequence ID" value="VDN52090.1"/>
    <property type="molecule type" value="Genomic_DNA"/>
</dbReference>
<dbReference type="FunFam" id="4.10.1000.10:FF:000018">
    <property type="entry name" value="Zinc finger protein"/>
    <property type="match status" value="1"/>
</dbReference>
<feature type="zinc finger region" description="C3H1-type" evidence="5">
    <location>
        <begin position="51"/>
        <end position="79"/>
    </location>
</feature>
<dbReference type="PANTHER" id="PTHR12547">
    <property type="entry name" value="CCCH ZINC FINGER/TIS11-RELATED"/>
    <property type="match status" value="1"/>
</dbReference>
<dbReference type="Proteomes" id="UP000038040">
    <property type="component" value="Unplaced"/>
</dbReference>
<dbReference type="Gene3D" id="6.10.250.3220">
    <property type="match status" value="1"/>
</dbReference>
<evidence type="ECO:0000256" key="5">
    <source>
        <dbReference type="PROSITE-ProRule" id="PRU00723"/>
    </source>
</evidence>
<dbReference type="GO" id="GO:0051252">
    <property type="term" value="P:regulation of RNA metabolic process"/>
    <property type="evidence" value="ECO:0007669"/>
    <property type="project" value="UniProtKB-ARBA"/>
</dbReference>
<dbReference type="InterPro" id="IPR036855">
    <property type="entry name" value="Znf_CCCH_sf"/>
</dbReference>
<evidence type="ECO:0000256" key="1">
    <source>
        <dbReference type="ARBA" id="ARBA00022723"/>
    </source>
</evidence>